<dbReference type="GO" id="GO:0006465">
    <property type="term" value="P:signal peptide processing"/>
    <property type="evidence" value="ECO:0007669"/>
    <property type="project" value="TreeGrafter"/>
</dbReference>
<evidence type="ECO:0000256" key="1">
    <source>
        <dbReference type="ARBA" id="ARBA00004141"/>
    </source>
</evidence>
<feature type="transmembrane region" description="Helical" evidence="7">
    <location>
        <begin position="12"/>
        <end position="30"/>
    </location>
</feature>
<name>A0A2W1JDX6_9CYAN</name>
<dbReference type="AlphaFoldDB" id="A0A2W1JDX6"/>
<gene>
    <name evidence="9" type="primary">gluP_2</name>
    <name evidence="9" type="ORF">C1752_04303</name>
</gene>
<feature type="transmembrane region" description="Helical" evidence="7">
    <location>
        <begin position="76"/>
        <end position="95"/>
    </location>
</feature>
<evidence type="ECO:0000256" key="6">
    <source>
        <dbReference type="ARBA" id="ARBA00023136"/>
    </source>
</evidence>
<evidence type="ECO:0000256" key="2">
    <source>
        <dbReference type="ARBA" id="ARBA00009045"/>
    </source>
</evidence>
<evidence type="ECO:0000256" key="4">
    <source>
        <dbReference type="ARBA" id="ARBA00022801"/>
    </source>
</evidence>
<organism evidence="9 10">
    <name type="scientific">Acaryochloris thomasi RCC1774</name>
    <dbReference type="NCBI Taxonomy" id="1764569"/>
    <lineage>
        <taxon>Bacteria</taxon>
        <taxon>Bacillati</taxon>
        <taxon>Cyanobacteriota</taxon>
        <taxon>Cyanophyceae</taxon>
        <taxon>Acaryochloridales</taxon>
        <taxon>Acaryochloridaceae</taxon>
        <taxon>Acaryochloris</taxon>
        <taxon>Acaryochloris thomasi</taxon>
    </lineage>
</organism>
<keyword evidence="5 7" id="KW-1133">Transmembrane helix</keyword>
<protein>
    <submittedName>
        <fullName evidence="9">Rhomboid protease GluP</fullName>
        <ecNumber evidence="9">3.4.21.105</ecNumber>
    </submittedName>
</protein>
<dbReference type="SUPFAM" id="SSF144091">
    <property type="entry name" value="Rhomboid-like"/>
    <property type="match status" value="1"/>
</dbReference>
<dbReference type="FunFam" id="1.20.1540.10:FF:000027">
    <property type="entry name" value="Rhomboid family intramembrane serine protease"/>
    <property type="match status" value="1"/>
</dbReference>
<feature type="transmembrane region" description="Helical" evidence="7">
    <location>
        <begin position="131"/>
        <end position="149"/>
    </location>
</feature>
<evidence type="ECO:0000313" key="9">
    <source>
        <dbReference type="EMBL" id="PZD71936.1"/>
    </source>
</evidence>
<feature type="transmembrane region" description="Helical" evidence="7">
    <location>
        <begin position="156"/>
        <end position="182"/>
    </location>
</feature>
<comment type="caution">
    <text evidence="9">The sequence shown here is derived from an EMBL/GenBank/DDBJ whole genome shotgun (WGS) entry which is preliminary data.</text>
</comment>
<feature type="transmembrane region" description="Helical" evidence="7">
    <location>
        <begin position="205"/>
        <end position="228"/>
    </location>
</feature>
<evidence type="ECO:0000259" key="8">
    <source>
        <dbReference type="Pfam" id="PF01694"/>
    </source>
</evidence>
<dbReference type="InterPro" id="IPR035952">
    <property type="entry name" value="Rhomboid-like_sf"/>
</dbReference>
<reference evidence="9 10" key="1">
    <citation type="journal article" date="2018" name="Sci. Rep.">
        <title>A novel species of the marine cyanobacterium Acaryochloris with a unique pigment content and lifestyle.</title>
        <authorList>
            <person name="Partensky F."/>
            <person name="Six C."/>
            <person name="Ratin M."/>
            <person name="Garczarek L."/>
            <person name="Vaulot D."/>
            <person name="Probert I."/>
            <person name="Calteau A."/>
            <person name="Gourvil P."/>
            <person name="Marie D."/>
            <person name="Grebert T."/>
            <person name="Bouchier C."/>
            <person name="Le Panse S."/>
            <person name="Gachenot M."/>
            <person name="Rodriguez F."/>
            <person name="Garrido J.L."/>
        </authorList>
    </citation>
    <scope>NUCLEOTIDE SEQUENCE [LARGE SCALE GENOMIC DNA]</scope>
    <source>
        <strain evidence="9 10">RCC1774</strain>
    </source>
</reference>
<keyword evidence="4 9" id="KW-0378">Hydrolase</keyword>
<keyword evidence="9" id="KW-0645">Protease</keyword>
<dbReference type="Gene3D" id="1.20.1540.10">
    <property type="entry name" value="Rhomboid-like"/>
    <property type="match status" value="1"/>
</dbReference>
<evidence type="ECO:0000256" key="7">
    <source>
        <dbReference type="SAM" id="Phobius"/>
    </source>
</evidence>
<dbReference type="OrthoDB" id="9813074at2"/>
<dbReference type="InterPro" id="IPR022764">
    <property type="entry name" value="Peptidase_S54_rhomboid_dom"/>
</dbReference>
<dbReference type="Pfam" id="PF01694">
    <property type="entry name" value="Rhomboid"/>
    <property type="match status" value="1"/>
</dbReference>
<keyword evidence="3 7" id="KW-0812">Transmembrane</keyword>
<comment type="subcellular location">
    <subcellularLocation>
        <location evidence="1">Membrane</location>
        <topology evidence="1">Multi-pass membrane protein</topology>
    </subcellularLocation>
</comment>
<dbReference type="PANTHER" id="PTHR43731:SF14">
    <property type="entry name" value="PRESENILIN-ASSOCIATED RHOMBOID-LIKE PROTEIN, MITOCHONDRIAL"/>
    <property type="match status" value="1"/>
</dbReference>
<sequence>MVPLNDNNPTRTVPYVTYVFIALNVSIFLYEASLGPNLEAFFRTWAVIPRALTFSFAGEPTGLPVAPPLTLITSQFLHGGLLHLGGNMLFLWIFGNNVEDKLGHIKFVLFYLTCGVLAALSQWYFSMDSLVPSLGASGAIAGVMGAYILRFPRAEITTLIPLGIFPWTVRIPAVFFLGFWFVQQTFSGLMSLEAPMDVTSGGGGIAYWAHAGGFLFGAVLGPVLGLFADRSEEIY</sequence>
<dbReference type="GO" id="GO:0016020">
    <property type="term" value="C:membrane"/>
    <property type="evidence" value="ECO:0007669"/>
    <property type="project" value="UniProtKB-SubCell"/>
</dbReference>
<proteinExistence type="inferred from homology"/>
<evidence type="ECO:0000256" key="5">
    <source>
        <dbReference type="ARBA" id="ARBA00022989"/>
    </source>
</evidence>
<feature type="domain" description="Peptidase S54 rhomboid" evidence="8">
    <location>
        <begin position="70"/>
        <end position="224"/>
    </location>
</feature>
<keyword evidence="10" id="KW-1185">Reference proteome</keyword>
<dbReference type="PANTHER" id="PTHR43731">
    <property type="entry name" value="RHOMBOID PROTEASE"/>
    <property type="match status" value="1"/>
</dbReference>
<dbReference type="GO" id="GO:0004252">
    <property type="term" value="F:serine-type endopeptidase activity"/>
    <property type="evidence" value="ECO:0007669"/>
    <property type="project" value="InterPro"/>
</dbReference>
<dbReference type="RefSeq" id="WP_110987542.1">
    <property type="nucleotide sequence ID" value="NZ_CAWNWM010000013.1"/>
</dbReference>
<dbReference type="EC" id="3.4.21.105" evidence="9"/>
<feature type="transmembrane region" description="Helical" evidence="7">
    <location>
        <begin position="107"/>
        <end position="125"/>
    </location>
</feature>
<evidence type="ECO:0000256" key="3">
    <source>
        <dbReference type="ARBA" id="ARBA00022692"/>
    </source>
</evidence>
<accession>A0A2W1JDX6</accession>
<keyword evidence="6 7" id="KW-0472">Membrane</keyword>
<comment type="similarity">
    <text evidence="2">Belongs to the peptidase S54 family.</text>
</comment>
<dbReference type="InterPro" id="IPR050925">
    <property type="entry name" value="Rhomboid_protease_S54"/>
</dbReference>
<dbReference type="Proteomes" id="UP000248857">
    <property type="component" value="Unassembled WGS sequence"/>
</dbReference>
<dbReference type="EMBL" id="PQWO01000013">
    <property type="protein sequence ID" value="PZD71936.1"/>
    <property type="molecule type" value="Genomic_DNA"/>
</dbReference>
<evidence type="ECO:0000313" key="10">
    <source>
        <dbReference type="Proteomes" id="UP000248857"/>
    </source>
</evidence>